<dbReference type="GeneID" id="9585132"/>
<dbReference type="Proteomes" id="UP000007431">
    <property type="component" value="Unassembled WGS sequence"/>
</dbReference>
<dbReference type="AlphaFoldDB" id="D8PSE8"/>
<dbReference type="VEuPathDB" id="FungiDB:SCHCODRAFT_02488122"/>
<accession>D8PSE8</accession>
<feature type="non-terminal residue" evidence="1">
    <location>
        <position position="238"/>
    </location>
</feature>
<reference evidence="1 2" key="1">
    <citation type="journal article" date="2010" name="Nat. Biotechnol.">
        <title>Genome sequence of the model mushroom Schizophyllum commune.</title>
        <authorList>
            <person name="Ohm R.A."/>
            <person name="de Jong J.F."/>
            <person name="Lugones L.G."/>
            <person name="Aerts A."/>
            <person name="Kothe E."/>
            <person name="Stajich J.E."/>
            <person name="de Vries R.P."/>
            <person name="Record E."/>
            <person name="Levasseur A."/>
            <person name="Baker S.E."/>
            <person name="Bartholomew K.A."/>
            <person name="Coutinho P.M."/>
            <person name="Erdmann S."/>
            <person name="Fowler T.J."/>
            <person name="Gathman A.C."/>
            <person name="Lombard V."/>
            <person name="Henrissat B."/>
            <person name="Knabe N."/>
            <person name="Kuees U."/>
            <person name="Lilly W.W."/>
            <person name="Lindquist E."/>
            <person name="Lucas S."/>
            <person name="Magnuson J.K."/>
            <person name="Piumi F."/>
            <person name="Raudaskoski M."/>
            <person name="Salamov A."/>
            <person name="Schmutz J."/>
            <person name="Schwarze F.W.M.R."/>
            <person name="vanKuyk P.A."/>
            <person name="Horton J.S."/>
            <person name="Grigoriev I.V."/>
            <person name="Woesten H.A.B."/>
        </authorList>
    </citation>
    <scope>NUCLEOTIDE SEQUENCE [LARGE SCALE GENOMIC DNA]</scope>
    <source>
        <strain evidence="2">H4-8 / FGSC 9210</strain>
    </source>
</reference>
<dbReference type="OMA" id="TRIFKCK"/>
<evidence type="ECO:0000313" key="1">
    <source>
        <dbReference type="EMBL" id="EFJ03932.1"/>
    </source>
</evidence>
<dbReference type="InParanoid" id="D8PSE8"/>
<dbReference type="eggNOG" id="ENOG502SW07">
    <property type="taxonomic scope" value="Eukaryota"/>
</dbReference>
<dbReference type="RefSeq" id="XP_003038834.1">
    <property type="nucleotide sequence ID" value="XM_003038788.1"/>
</dbReference>
<proteinExistence type="predicted"/>
<organism evidence="2">
    <name type="scientific">Schizophyllum commune (strain H4-8 / FGSC 9210)</name>
    <name type="common">Split gill fungus</name>
    <dbReference type="NCBI Taxonomy" id="578458"/>
    <lineage>
        <taxon>Eukaryota</taxon>
        <taxon>Fungi</taxon>
        <taxon>Dikarya</taxon>
        <taxon>Basidiomycota</taxon>
        <taxon>Agaricomycotina</taxon>
        <taxon>Agaricomycetes</taxon>
        <taxon>Agaricomycetidae</taxon>
        <taxon>Agaricales</taxon>
        <taxon>Schizophyllaceae</taxon>
        <taxon>Schizophyllum</taxon>
    </lineage>
</organism>
<dbReference type="KEGG" id="scm:SCHCO_02488122"/>
<evidence type="ECO:0000313" key="2">
    <source>
        <dbReference type="Proteomes" id="UP000007431"/>
    </source>
</evidence>
<name>D8PSE8_SCHCM</name>
<sequence length="238" mass="26515">MGTLVPSRTCNSCRTVIDDPSYQYKACTKCLEKGRAYGKRYKEKKKQEKEQRDALQLSAATSGKLTKVKSEPKAKIVLSARHEPLASEYCNAHELFAWIKRTHIPRRPLTFEGCYRIVDIDQNHAARVIEVAQKLRDETSVSFALKPFKRATNPQSTRFTSRYRCLCGKREGDTSSVSAPQAGKPKLNGTGNLKAWISQAKASTDCGGEVSIAVCKDSSHKILPGQRITITITHDTEP</sequence>
<keyword evidence="2" id="KW-1185">Reference proteome</keyword>
<dbReference type="HOGENOM" id="CLU_1166419_0_0_1"/>
<protein>
    <submittedName>
        <fullName evidence="1">Uncharacterized protein</fullName>
    </submittedName>
</protein>
<dbReference type="OrthoDB" id="2895106at2759"/>
<dbReference type="EMBL" id="GL377302">
    <property type="protein sequence ID" value="EFJ03932.1"/>
    <property type="molecule type" value="Genomic_DNA"/>
</dbReference>
<gene>
    <name evidence="1" type="ORF">SCHCODRAFT_104353</name>
</gene>